<dbReference type="PANTHER" id="PTHR44169">
    <property type="entry name" value="NADPH-DEPENDENT 1-ACYLDIHYDROXYACETONE PHOSPHATE REDUCTASE"/>
    <property type="match status" value="1"/>
</dbReference>
<dbReference type="AlphaFoldDB" id="A0A1H9UIC1"/>
<dbReference type="NCBIfam" id="NF006119">
    <property type="entry name" value="PRK08264.1-5"/>
    <property type="match status" value="1"/>
</dbReference>
<evidence type="ECO:0000256" key="3">
    <source>
        <dbReference type="RuleBase" id="RU000363"/>
    </source>
</evidence>
<organism evidence="4 5">
    <name type="scientific">Lentzea xinjiangensis</name>
    <dbReference type="NCBI Taxonomy" id="402600"/>
    <lineage>
        <taxon>Bacteria</taxon>
        <taxon>Bacillati</taxon>
        <taxon>Actinomycetota</taxon>
        <taxon>Actinomycetes</taxon>
        <taxon>Pseudonocardiales</taxon>
        <taxon>Pseudonocardiaceae</taxon>
        <taxon>Lentzea</taxon>
    </lineage>
</organism>
<dbReference type="PRINTS" id="PR00080">
    <property type="entry name" value="SDRFAMILY"/>
</dbReference>
<dbReference type="EMBL" id="FOFR01000021">
    <property type="protein sequence ID" value="SES09176.1"/>
    <property type="molecule type" value="Genomic_DNA"/>
</dbReference>
<dbReference type="Proteomes" id="UP000199352">
    <property type="component" value="Unassembled WGS sequence"/>
</dbReference>
<dbReference type="Gene3D" id="3.40.50.720">
    <property type="entry name" value="NAD(P)-binding Rossmann-like Domain"/>
    <property type="match status" value="1"/>
</dbReference>
<reference evidence="5" key="1">
    <citation type="submission" date="2016-10" db="EMBL/GenBank/DDBJ databases">
        <authorList>
            <person name="Varghese N."/>
            <person name="Submissions S."/>
        </authorList>
    </citation>
    <scope>NUCLEOTIDE SEQUENCE [LARGE SCALE GENOMIC DNA]</scope>
    <source>
        <strain evidence="5">CGMCC 4.3525</strain>
    </source>
</reference>
<evidence type="ECO:0000313" key="5">
    <source>
        <dbReference type="Proteomes" id="UP000199352"/>
    </source>
</evidence>
<comment type="similarity">
    <text evidence="1 3">Belongs to the short-chain dehydrogenases/reductases (SDR) family.</text>
</comment>
<dbReference type="SUPFAM" id="SSF51735">
    <property type="entry name" value="NAD(P)-binding Rossmann-fold domains"/>
    <property type="match status" value="1"/>
</dbReference>
<keyword evidence="5" id="KW-1185">Reference proteome</keyword>
<dbReference type="InterPro" id="IPR036291">
    <property type="entry name" value="NAD(P)-bd_dom_sf"/>
</dbReference>
<evidence type="ECO:0000313" key="4">
    <source>
        <dbReference type="EMBL" id="SES09176.1"/>
    </source>
</evidence>
<proteinExistence type="inferred from homology"/>
<dbReference type="STRING" id="402600.SAMN05216188_121139"/>
<dbReference type="RefSeq" id="WP_089958721.1">
    <property type="nucleotide sequence ID" value="NZ_FOFR01000021.1"/>
</dbReference>
<evidence type="ECO:0000256" key="1">
    <source>
        <dbReference type="ARBA" id="ARBA00006484"/>
    </source>
</evidence>
<name>A0A1H9UIC1_9PSEU</name>
<sequence length="241" mass="25690">MNQSLDGRTVLVTGANGGLGEQFARQALDRGAVRVYAAARSPKQWRDDRIRPLTLDLTVPAHATLAAEAAPDVDLLINNAGVAPAGDSIAGPEEELRRTFETNFFGTLRVTRAFIPVLAANGGGTLLNILSTAAWITVPTGYAASKAAMWSATNALRTELRGQGTQVVGLLVGMVDTPMAARWDVPKESPQSVVAQAYDAVANGAVEVLADDSTRYLKSRLNTKAEELYPWLDEQLASFVP</sequence>
<dbReference type="OrthoDB" id="3212478at2"/>
<dbReference type="PANTHER" id="PTHR44169:SF6">
    <property type="entry name" value="NADPH-DEPENDENT 1-ACYLDIHYDROXYACETONE PHOSPHATE REDUCTASE"/>
    <property type="match status" value="1"/>
</dbReference>
<evidence type="ECO:0000256" key="2">
    <source>
        <dbReference type="ARBA" id="ARBA00023002"/>
    </source>
</evidence>
<protein>
    <submittedName>
        <fullName evidence="4">Short-chain dehydrogenase</fullName>
    </submittedName>
</protein>
<accession>A0A1H9UIC1</accession>
<dbReference type="InterPro" id="IPR002347">
    <property type="entry name" value="SDR_fam"/>
</dbReference>
<dbReference type="Pfam" id="PF00106">
    <property type="entry name" value="adh_short"/>
    <property type="match status" value="1"/>
</dbReference>
<gene>
    <name evidence="4" type="ORF">SAMN05216188_121139</name>
</gene>
<dbReference type="GO" id="GO:0016491">
    <property type="term" value="F:oxidoreductase activity"/>
    <property type="evidence" value="ECO:0007669"/>
    <property type="project" value="UniProtKB-KW"/>
</dbReference>
<dbReference type="PRINTS" id="PR00081">
    <property type="entry name" value="GDHRDH"/>
</dbReference>
<keyword evidence="2" id="KW-0560">Oxidoreductase</keyword>